<dbReference type="RefSeq" id="WP_151424136.1">
    <property type="nucleotide sequence ID" value="NZ_WBJX01000004.1"/>
</dbReference>
<name>A0A7J5B0U5_9MICO</name>
<keyword evidence="7" id="KW-1185">Reference proteome</keyword>
<keyword evidence="3" id="KW-0238">DNA-binding</keyword>
<comment type="similarity">
    <text evidence="1">Belongs to the LysR transcriptional regulatory family.</text>
</comment>
<dbReference type="AlphaFoldDB" id="A0A7J5B0U5"/>
<dbReference type="Gene3D" id="1.10.10.10">
    <property type="entry name" value="Winged helix-like DNA-binding domain superfamily/Winged helix DNA-binding domain"/>
    <property type="match status" value="1"/>
</dbReference>
<evidence type="ECO:0000256" key="3">
    <source>
        <dbReference type="ARBA" id="ARBA00023125"/>
    </source>
</evidence>
<keyword evidence="4" id="KW-0804">Transcription</keyword>
<dbReference type="PANTHER" id="PTHR30346">
    <property type="entry name" value="TRANSCRIPTIONAL DUAL REGULATOR HCAR-RELATED"/>
    <property type="match status" value="1"/>
</dbReference>
<dbReference type="InterPro" id="IPR036390">
    <property type="entry name" value="WH_DNA-bd_sf"/>
</dbReference>
<protein>
    <submittedName>
        <fullName evidence="6">LysR family transcriptional regulator</fullName>
    </submittedName>
</protein>
<dbReference type="Pfam" id="PF00126">
    <property type="entry name" value="HTH_1"/>
    <property type="match status" value="1"/>
</dbReference>
<evidence type="ECO:0000256" key="1">
    <source>
        <dbReference type="ARBA" id="ARBA00009437"/>
    </source>
</evidence>
<dbReference type="GO" id="GO:0032993">
    <property type="term" value="C:protein-DNA complex"/>
    <property type="evidence" value="ECO:0007669"/>
    <property type="project" value="TreeGrafter"/>
</dbReference>
<comment type="caution">
    <text evidence="6">The sequence shown here is derived from an EMBL/GenBank/DDBJ whole genome shotgun (WGS) entry which is preliminary data.</text>
</comment>
<dbReference type="Gene3D" id="3.40.190.10">
    <property type="entry name" value="Periplasmic binding protein-like II"/>
    <property type="match status" value="2"/>
</dbReference>
<accession>A0A7J5B0U5</accession>
<dbReference type="FunFam" id="1.10.10.10:FF:000001">
    <property type="entry name" value="LysR family transcriptional regulator"/>
    <property type="match status" value="1"/>
</dbReference>
<dbReference type="GO" id="GO:0003677">
    <property type="term" value="F:DNA binding"/>
    <property type="evidence" value="ECO:0007669"/>
    <property type="project" value="UniProtKB-KW"/>
</dbReference>
<dbReference type="InterPro" id="IPR036388">
    <property type="entry name" value="WH-like_DNA-bd_sf"/>
</dbReference>
<evidence type="ECO:0000256" key="4">
    <source>
        <dbReference type="ARBA" id="ARBA00023163"/>
    </source>
</evidence>
<feature type="domain" description="HTH lysR-type" evidence="5">
    <location>
        <begin position="4"/>
        <end position="61"/>
    </location>
</feature>
<gene>
    <name evidence="6" type="ORF">F8O03_12420</name>
</gene>
<dbReference type="PROSITE" id="PS50931">
    <property type="entry name" value="HTH_LYSR"/>
    <property type="match status" value="1"/>
</dbReference>
<evidence type="ECO:0000313" key="7">
    <source>
        <dbReference type="Proteomes" id="UP000490386"/>
    </source>
</evidence>
<reference evidence="6 7" key="1">
    <citation type="submission" date="2019-09" db="EMBL/GenBank/DDBJ databases">
        <title>Phylogeny of genus Pseudoclavibacter and closely related genus.</title>
        <authorList>
            <person name="Li Y."/>
        </authorList>
    </citation>
    <scope>NUCLEOTIDE SEQUENCE [LARGE SCALE GENOMIC DNA]</scope>
    <source>
        <strain evidence="6 7">THG-MD12</strain>
    </source>
</reference>
<evidence type="ECO:0000256" key="2">
    <source>
        <dbReference type="ARBA" id="ARBA00023015"/>
    </source>
</evidence>
<dbReference type="CDD" id="cd08414">
    <property type="entry name" value="PBP2_LTTR_aromatics_like"/>
    <property type="match status" value="1"/>
</dbReference>
<dbReference type="OrthoDB" id="3636008at2"/>
<dbReference type="PANTHER" id="PTHR30346:SF30">
    <property type="entry name" value="SMALL NEUTRAL PROTEASE REGULATORY PROTEIN"/>
    <property type="match status" value="1"/>
</dbReference>
<dbReference type="EMBL" id="WBJX01000004">
    <property type="protein sequence ID" value="KAB1637095.1"/>
    <property type="molecule type" value="Genomic_DNA"/>
</dbReference>
<dbReference type="Pfam" id="PF03466">
    <property type="entry name" value="LysR_substrate"/>
    <property type="match status" value="1"/>
</dbReference>
<evidence type="ECO:0000259" key="5">
    <source>
        <dbReference type="PROSITE" id="PS50931"/>
    </source>
</evidence>
<evidence type="ECO:0000313" key="6">
    <source>
        <dbReference type="EMBL" id="KAB1637095.1"/>
    </source>
</evidence>
<dbReference type="Proteomes" id="UP000490386">
    <property type="component" value="Unassembled WGS sequence"/>
</dbReference>
<dbReference type="PRINTS" id="PR00039">
    <property type="entry name" value="HTHLYSR"/>
</dbReference>
<organism evidence="6 7">
    <name type="scientific">Pseudoclavibacter terrae</name>
    <dbReference type="NCBI Taxonomy" id="1530195"/>
    <lineage>
        <taxon>Bacteria</taxon>
        <taxon>Bacillati</taxon>
        <taxon>Actinomycetota</taxon>
        <taxon>Actinomycetes</taxon>
        <taxon>Micrococcales</taxon>
        <taxon>Microbacteriaceae</taxon>
        <taxon>Pseudoclavibacter</taxon>
    </lineage>
</organism>
<dbReference type="SUPFAM" id="SSF53850">
    <property type="entry name" value="Periplasmic binding protein-like II"/>
    <property type="match status" value="1"/>
</dbReference>
<dbReference type="InterPro" id="IPR000847">
    <property type="entry name" value="LysR_HTH_N"/>
</dbReference>
<dbReference type="GO" id="GO:0003700">
    <property type="term" value="F:DNA-binding transcription factor activity"/>
    <property type="evidence" value="ECO:0007669"/>
    <property type="project" value="InterPro"/>
</dbReference>
<proteinExistence type="inferred from homology"/>
<sequence length="300" mass="31869">MSEISLKQLRCFVAVYTECSFTRAAKRLGLAQSPVSQAVAALETQLGVTLFERGGRDVTPTAAAEALYPEAVEIRRRAEGLQRLASAASEQPATRVLRIGSVSSLFSSALPALIRSEALAPFAVDVADGSNADLTTSVDDGDLDVALLRDLSPDSDRHVVAFRERLCVAVAEGHELAGREAISTDELRDHPLVLFDRGRAPLAFDLTVGAFLRSGNPLRIASRVTSEQAMLGLVSCGLGVALVPQSLAVHPWPGVAFRELQDAEHSYPLAVRVTAGDPLGLLEPLTASLRSWASAHALIS</sequence>
<keyword evidence="2" id="KW-0805">Transcription regulation</keyword>
<dbReference type="SUPFAM" id="SSF46785">
    <property type="entry name" value="Winged helix' DNA-binding domain"/>
    <property type="match status" value="1"/>
</dbReference>
<dbReference type="InterPro" id="IPR005119">
    <property type="entry name" value="LysR_subst-bd"/>
</dbReference>